<accession>A0A2T0LI45</accession>
<evidence type="ECO:0000256" key="4">
    <source>
        <dbReference type="ARBA" id="ARBA00023066"/>
    </source>
</evidence>
<feature type="binding site" evidence="6">
    <location>
        <begin position="203"/>
        <end position="206"/>
    </location>
    <ligand>
        <name>spermidine</name>
        <dbReference type="ChEBI" id="CHEBI:57834"/>
    </ligand>
</feature>
<dbReference type="GO" id="GO:0004766">
    <property type="term" value="F:spermidine synthase activity"/>
    <property type="evidence" value="ECO:0007669"/>
    <property type="project" value="UniProtKB-UniRule"/>
</dbReference>
<feature type="binding site" evidence="6">
    <location>
        <position position="134"/>
    </location>
    <ligand>
        <name>spermidine</name>
        <dbReference type="ChEBI" id="CHEBI:57834"/>
    </ligand>
</feature>
<sequence>MEDYTFREGDVFFVEVGGELLYSKDGVGKNIGDSYLKGWKESLMDKLQMELWFTEKQTPDHGITSKIVRTLHHEETKYQTVDVIETRQFGNMLLLDGMVMTTDKDEFVYHEMIAHVAMNTHPEPKDVLVIGGGDGGAIREVLKYPTVETATLVEIDERVIEVAKTYFPAIAGALDDPRVRVRIEDGIRHVEEVKNAYDVILVDSTEPIGPAVGLFQRDFYERIFHALRRDGIMVAQSESPWFNRDLIARVYHDIADLFPIARLYTASVPTYPSGLWSFTLGSKVYDPLEVDEIKLHRPETKYYTPEMHKALFALPKYVAELTK</sequence>
<dbReference type="PROSITE" id="PS51006">
    <property type="entry name" value="PABS_2"/>
    <property type="match status" value="1"/>
</dbReference>
<feature type="binding site" evidence="6">
    <location>
        <position position="79"/>
    </location>
    <ligand>
        <name>S-methyl-5'-thioadenosine</name>
        <dbReference type="ChEBI" id="CHEBI:17509"/>
    </ligand>
</feature>
<feature type="binding site" evidence="6">
    <location>
        <begin position="185"/>
        <end position="186"/>
    </location>
    <ligand>
        <name>S-methyl-5'-thioadenosine</name>
        <dbReference type="ChEBI" id="CHEBI:17509"/>
    </ligand>
</feature>
<comment type="caution">
    <text evidence="11">The sequence shown here is derived from an EMBL/GenBank/DDBJ whole genome shotgun (WGS) entry which is preliminary data.</text>
</comment>
<comment type="function">
    <text evidence="6">Catalyzes the irreversible transfer of a propylamine group from the amino donor S-adenosylmethioninamine (decarboxy-AdoMet) to putrescine (1,4-diaminobutane) to yield spermidine.</text>
</comment>
<evidence type="ECO:0000256" key="5">
    <source>
        <dbReference type="ARBA" id="ARBA00023115"/>
    </source>
</evidence>
<reference evidence="11 12" key="1">
    <citation type="submission" date="2018-03" db="EMBL/GenBank/DDBJ databases">
        <title>Genomic Encyclopedia of Archaeal and Bacterial Type Strains, Phase II (KMG-II): from individual species to whole genera.</title>
        <authorList>
            <person name="Goeker M."/>
        </authorList>
    </citation>
    <scope>NUCLEOTIDE SEQUENCE [LARGE SCALE GENOMIC DNA]</scope>
    <source>
        <strain evidence="11 12">DSM 44946</strain>
    </source>
</reference>
<dbReference type="UniPathway" id="UPA00248">
    <property type="reaction ID" value="UER00314"/>
</dbReference>
<dbReference type="Gene3D" id="2.30.140.10">
    <property type="entry name" value="Spermidine synthase, tetramerisation domain"/>
    <property type="match status" value="1"/>
</dbReference>
<dbReference type="InterPro" id="IPR001045">
    <property type="entry name" value="Spermi_synthase"/>
</dbReference>
<organism evidence="11 12">
    <name type="scientific">Planifilum fimeticola</name>
    <dbReference type="NCBI Taxonomy" id="201975"/>
    <lineage>
        <taxon>Bacteria</taxon>
        <taxon>Bacillati</taxon>
        <taxon>Bacillota</taxon>
        <taxon>Bacilli</taxon>
        <taxon>Bacillales</taxon>
        <taxon>Thermoactinomycetaceae</taxon>
        <taxon>Planifilum</taxon>
    </lineage>
</organism>
<dbReference type="PROSITE" id="PS01330">
    <property type="entry name" value="PABS_1"/>
    <property type="match status" value="1"/>
</dbReference>
<evidence type="ECO:0000259" key="10">
    <source>
        <dbReference type="PROSITE" id="PS51006"/>
    </source>
</evidence>
<proteinExistence type="inferred from homology"/>
<protein>
    <recommendedName>
        <fullName evidence="6">Polyamine aminopropyltransferase</fullName>
    </recommendedName>
    <alternativeName>
        <fullName evidence="6">Putrescine aminopropyltransferase</fullName>
        <shortName evidence="6">PAPT</shortName>
    </alternativeName>
    <alternativeName>
        <fullName evidence="6">Spermidine synthase</fullName>
        <shortName evidence="6">SPDS</shortName>
        <shortName evidence="6">SPDSY</shortName>
        <ecNumber evidence="6">2.5.1.16</ecNumber>
    </alternativeName>
</protein>
<feature type="domain" description="PABS" evidence="10">
    <location>
        <begin position="50"/>
        <end position="283"/>
    </location>
</feature>
<keyword evidence="4 6" id="KW-0745">Spermidine biosynthesis</keyword>
<evidence type="ECO:0000256" key="8">
    <source>
        <dbReference type="RuleBase" id="RU003836"/>
    </source>
</evidence>
<dbReference type="EC" id="2.5.1.16" evidence="6"/>
<dbReference type="InterPro" id="IPR029063">
    <property type="entry name" value="SAM-dependent_MTases_sf"/>
</dbReference>
<comment type="pathway">
    <text evidence="6">Amine and polyamine biosynthesis; spermidine biosynthesis; spermidine from putrescine: step 1/1.</text>
</comment>
<dbReference type="InterPro" id="IPR037163">
    <property type="entry name" value="Spermidine_synt_N_sf"/>
</dbReference>
<dbReference type="InterPro" id="IPR035246">
    <property type="entry name" value="Spermidine_synt_N"/>
</dbReference>
<feature type="binding site" evidence="6">
    <location>
        <position position="154"/>
    </location>
    <ligand>
        <name>S-methyl-5'-thioadenosine</name>
        <dbReference type="ChEBI" id="CHEBI:17509"/>
    </ligand>
</feature>
<keyword evidence="2" id="KW-0963">Cytoplasm</keyword>
<dbReference type="SUPFAM" id="SSF53335">
    <property type="entry name" value="S-adenosyl-L-methionine-dependent methyltransferases"/>
    <property type="match status" value="1"/>
</dbReference>
<dbReference type="CDD" id="cd02440">
    <property type="entry name" value="AdoMet_MTases"/>
    <property type="match status" value="1"/>
</dbReference>
<feature type="binding site" evidence="6">
    <location>
        <position position="110"/>
    </location>
    <ligand>
        <name>spermidine</name>
        <dbReference type="ChEBI" id="CHEBI:57834"/>
    </ligand>
</feature>
<keyword evidence="12" id="KW-1185">Reference proteome</keyword>
<dbReference type="Gene3D" id="3.40.50.150">
    <property type="entry name" value="Vaccinia Virus protein VP39"/>
    <property type="match status" value="1"/>
</dbReference>
<keyword evidence="5 6" id="KW-0620">Polyamine biosynthesis</keyword>
<dbReference type="PANTHER" id="PTHR11558">
    <property type="entry name" value="SPERMIDINE/SPERMINE SYNTHASE"/>
    <property type="match status" value="1"/>
</dbReference>
<name>A0A2T0LI45_9BACL</name>
<dbReference type="InterPro" id="IPR030374">
    <property type="entry name" value="PABS"/>
</dbReference>
<dbReference type="AlphaFoldDB" id="A0A2T0LI45"/>
<dbReference type="NCBIfam" id="NF002010">
    <property type="entry name" value="PRK00811.1"/>
    <property type="match status" value="1"/>
</dbReference>
<dbReference type="FunFam" id="3.40.50.150:FF:000056">
    <property type="entry name" value="Polyamine aminopropyltransferase"/>
    <property type="match status" value="1"/>
</dbReference>
<feature type="binding site" evidence="6">
    <location>
        <position position="210"/>
    </location>
    <ligand>
        <name>S-methyl-5'-thioadenosine</name>
        <dbReference type="ChEBI" id="CHEBI:17509"/>
    </ligand>
</feature>
<evidence type="ECO:0000256" key="2">
    <source>
        <dbReference type="ARBA" id="ARBA00022490"/>
    </source>
</evidence>
<dbReference type="PANTHER" id="PTHR11558:SF11">
    <property type="entry name" value="SPERMIDINE SYNTHASE"/>
    <property type="match status" value="1"/>
</dbReference>
<keyword evidence="3 6" id="KW-0808">Transferase</keyword>
<feature type="active site" description="Proton acceptor" evidence="6 7">
    <location>
        <position position="203"/>
    </location>
</feature>
<gene>
    <name evidence="6" type="primary">speE</name>
    <name evidence="11" type="ORF">CLV97_103108</name>
</gene>
<evidence type="ECO:0000313" key="11">
    <source>
        <dbReference type="EMBL" id="PRX42093.1"/>
    </source>
</evidence>
<dbReference type="InterPro" id="IPR030373">
    <property type="entry name" value="PABS_CS"/>
</dbReference>
<comment type="similarity">
    <text evidence="1 6 8">Belongs to the spermidine/spermine synthase family.</text>
</comment>
<dbReference type="Proteomes" id="UP000237797">
    <property type="component" value="Unassembled WGS sequence"/>
</dbReference>
<evidence type="ECO:0000256" key="1">
    <source>
        <dbReference type="ARBA" id="ARBA00007867"/>
    </source>
</evidence>
<evidence type="ECO:0000256" key="7">
    <source>
        <dbReference type="PROSITE-ProRule" id="PRU00354"/>
    </source>
</evidence>
<dbReference type="NCBIfam" id="TIGR00417">
    <property type="entry name" value="speE"/>
    <property type="match status" value="1"/>
</dbReference>
<dbReference type="Pfam" id="PF17284">
    <property type="entry name" value="Spermine_synt_N"/>
    <property type="match status" value="1"/>
</dbReference>
<dbReference type="HAMAP" id="MF_00198">
    <property type="entry name" value="Spermidine_synth"/>
    <property type="match status" value="1"/>
</dbReference>
<evidence type="ECO:0000256" key="3">
    <source>
        <dbReference type="ARBA" id="ARBA00022679"/>
    </source>
</evidence>
<comment type="catalytic activity">
    <reaction evidence="6 9">
        <text>S-adenosyl 3-(methylsulfanyl)propylamine + putrescine = S-methyl-5'-thioadenosine + spermidine + H(+)</text>
        <dbReference type="Rhea" id="RHEA:12721"/>
        <dbReference type="ChEBI" id="CHEBI:15378"/>
        <dbReference type="ChEBI" id="CHEBI:17509"/>
        <dbReference type="ChEBI" id="CHEBI:57443"/>
        <dbReference type="ChEBI" id="CHEBI:57834"/>
        <dbReference type="ChEBI" id="CHEBI:326268"/>
        <dbReference type="EC" id="2.5.1.16"/>
    </reaction>
</comment>
<comment type="subunit">
    <text evidence="6">Homodimer or homotetramer.</text>
</comment>
<evidence type="ECO:0000256" key="9">
    <source>
        <dbReference type="RuleBase" id="RU003837"/>
    </source>
</evidence>
<evidence type="ECO:0000313" key="12">
    <source>
        <dbReference type="Proteomes" id="UP000237797"/>
    </source>
</evidence>
<dbReference type="EMBL" id="PVNE01000003">
    <property type="protein sequence ID" value="PRX42093.1"/>
    <property type="molecule type" value="Genomic_DNA"/>
</dbReference>
<evidence type="ECO:0000256" key="6">
    <source>
        <dbReference type="HAMAP-Rule" id="MF_00198"/>
    </source>
</evidence>
<dbReference type="GO" id="GO:0008295">
    <property type="term" value="P:spermidine biosynthetic process"/>
    <property type="evidence" value="ECO:0007669"/>
    <property type="project" value="UniProtKB-UniRule"/>
</dbReference>
<dbReference type="GO" id="GO:0005829">
    <property type="term" value="C:cytosol"/>
    <property type="evidence" value="ECO:0007669"/>
    <property type="project" value="TreeGrafter"/>
</dbReference>
<dbReference type="Pfam" id="PF01564">
    <property type="entry name" value="Spermine_synth"/>
    <property type="match status" value="1"/>
</dbReference>